<name>A0A7J7KUI9_9MAGN</name>
<protein>
    <recommendedName>
        <fullName evidence="2">K+ potassium transporter C-terminal domain-containing protein</fullName>
    </recommendedName>
</protein>
<reference evidence="3 4" key="1">
    <citation type="journal article" date="2020" name="IScience">
        <title>Genome Sequencing of the Endangered Kingdonia uniflora (Circaeasteraceae, Ranunculales) Reveals Potential Mechanisms of Evolutionary Specialization.</title>
        <authorList>
            <person name="Sun Y."/>
            <person name="Deng T."/>
            <person name="Zhang A."/>
            <person name="Moore M.J."/>
            <person name="Landis J.B."/>
            <person name="Lin N."/>
            <person name="Zhang H."/>
            <person name="Zhang X."/>
            <person name="Huang J."/>
            <person name="Zhang X."/>
            <person name="Sun H."/>
            <person name="Wang H."/>
        </authorList>
    </citation>
    <scope>NUCLEOTIDE SEQUENCE [LARGE SCALE GENOMIC DNA]</scope>
    <source>
        <strain evidence="3">TB1705</strain>
        <tissue evidence="3">Leaf</tissue>
    </source>
</reference>
<dbReference type="EMBL" id="JACGCM010002893">
    <property type="protein sequence ID" value="KAF6134025.1"/>
    <property type="molecule type" value="Genomic_DNA"/>
</dbReference>
<evidence type="ECO:0000256" key="1">
    <source>
        <dbReference type="SAM" id="Phobius"/>
    </source>
</evidence>
<evidence type="ECO:0000313" key="4">
    <source>
        <dbReference type="Proteomes" id="UP000541444"/>
    </source>
</evidence>
<dbReference type="PANTHER" id="PTHR30540">
    <property type="entry name" value="OSMOTIC STRESS POTASSIUM TRANSPORTER"/>
    <property type="match status" value="1"/>
</dbReference>
<feature type="non-terminal residue" evidence="3">
    <location>
        <position position="1"/>
    </location>
</feature>
<sequence>IAVVAVMAITTLLTSLIMFIVWKTSVWKIILFYTIRGVGLLLTELTEGIPPIFIHLTSITKSIHSVLIFVSIKYIPVTKVSEVERFLFEQVGPKDSRIFRCVVGYTDGIQALEEFESQLIETLIEFVRREQFIFEGETKEHIANHATSLMHSGMLVEGENLIKPSESPRVSLGSIRSISSDDIINEPITAAVEEIKFIQGAAGNGVVYLLGVTELISGPETSIFKRIIVNYVYNFLKRNLRQEEKTLSIPFQFL</sequence>
<dbReference type="OrthoDB" id="504708at2759"/>
<gene>
    <name evidence="3" type="ORF">GIB67_038316</name>
</gene>
<keyword evidence="1" id="KW-0472">Membrane</keyword>
<keyword evidence="4" id="KW-1185">Reference proteome</keyword>
<proteinExistence type="predicted"/>
<dbReference type="GO" id="GO:0015079">
    <property type="term" value="F:potassium ion transmembrane transporter activity"/>
    <property type="evidence" value="ECO:0007669"/>
    <property type="project" value="InterPro"/>
</dbReference>
<dbReference type="Pfam" id="PF22776">
    <property type="entry name" value="K_trans_C"/>
    <property type="match status" value="1"/>
</dbReference>
<dbReference type="Proteomes" id="UP000541444">
    <property type="component" value="Unassembled WGS sequence"/>
</dbReference>
<dbReference type="InterPro" id="IPR053952">
    <property type="entry name" value="K_trans_C"/>
</dbReference>
<comment type="caution">
    <text evidence="3">The sequence shown here is derived from an EMBL/GenBank/DDBJ whole genome shotgun (WGS) entry which is preliminary data.</text>
</comment>
<feature type="domain" description="K+ potassium transporter C-terminal" evidence="2">
    <location>
        <begin position="37"/>
        <end position="251"/>
    </location>
</feature>
<feature type="transmembrane region" description="Helical" evidence="1">
    <location>
        <begin position="6"/>
        <end position="22"/>
    </location>
</feature>
<dbReference type="GO" id="GO:0016020">
    <property type="term" value="C:membrane"/>
    <property type="evidence" value="ECO:0007669"/>
    <property type="project" value="InterPro"/>
</dbReference>
<keyword evidence="1" id="KW-1133">Transmembrane helix</keyword>
<accession>A0A7J7KUI9</accession>
<organism evidence="3 4">
    <name type="scientific">Kingdonia uniflora</name>
    <dbReference type="NCBI Taxonomy" id="39325"/>
    <lineage>
        <taxon>Eukaryota</taxon>
        <taxon>Viridiplantae</taxon>
        <taxon>Streptophyta</taxon>
        <taxon>Embryophyta</taxon>
        <taxon>Tracheophyta</taxon>
        <taxon>Spermatophyta</taxon>
        <taxon>Magnoliopsida</taxon>
        <taxon>Ranunculales</taxon>
        <taxon>Circaeasteraceae</taxon>
        <taxon>Kingdonia</taxon>
    </lineage>
</organism>
<evidence type="ECO:0000259" key="2">
    <source>
        <dbReference type="Pfam" id="PF22776"/>
    </source>
</evidence>
<dbReference type="AlphaFoldDB" id="A0A7J7KUI9"/>
<evidence type="ECO:0000313" key="3">
    <source>
        <dbReference type="EMBL" id="KAF6134025.1"/>
    </source>
</evidence>
<keyword evidence="1" id="KW-0812">Transmembrane</keyword>
<dbReference type="InterPro" id="IPR003855">
    <property type="entry name" value="K+_transporter"/>
</dbReference>
<dbReference type="PANTHER" id="PTHR30540:SF94">
    <property type="entry name" value="POTASSIUM TRANSPORTER 5"/>
    <property type="match status" value="1"/>
</dbReference>